<dbReference type="SMART" id="SM00353">
    <property type="entry name" value="HLH"/>
    <property type="match status" value="1"/>
</dbReference>
<feature type="region of interest" description="Disordered" evidence="5">
    <location>
        <begin position="191"/>
        <end position="218"/>
    </location>
</feature>
<evidence type="ECO:0000256" key="1">
    <source>
        <dbReference type="ARBA" id="ARBA00023015"/>
    </source>
</evidence>
<dbReference type="OrthoDB" id="1932168at2759"/>
<reference evidence="7" key="1">
    <citation type="submission" date="2021-01" db="EMBL/GenBank/DDBJ databases">
        <title>Adiantum capillus-veneris genome.</title>
        <authorList>
            <person name="Fang Y."/>
            <person name="Liao Q."/>
        </authorList>
    </citation>
    <scope>NUCLEOTIDE SEQUENCE</scope>
    <source>
        <strain evidence="7">H3</strain>
        <tissue evidence="7">Leaf</tissue>
    </source>
</reference>
<protein>
    <recommendedName>
        <fullName evidence="6">BHLH domain-containing protein</fullName>
    </recommendedName>
</protein>
<dbReference type="SUPFAM" id="SSF47459">
    <property type="entry name" value="HLH, helix-loop-helix DNA-binding domain"/>
    <property type="match status" value="1"/>
</dbReference>
<accession>A0A9D4URC6</accession>
<dbReference type="CDD" id="cd18918">
    <property type="entry name" value="bHLH_AtMYC1_like"/>
    <property type="match status" value="1"/>
</dbReference>
<name>A0A9D4URC6_ADICA</name>
<dbReference type="InterPro" id="IPR045896">
    <property type="entry name" value="MYC1-like_bHLH"/>
</dbReference>
<evidence type="ECO:0000313" key="8">
    <source>
        <dbReference type="Proteomes" id="UP000886520"/>
    </source>
</evidence>
<feature type="domain" description="BHLH" evidence="6">
    <location>
        <begin position="413"/>
        <end position="462"/>
    </location>
</feature>
<evidence type="ECO:0000256" key="3">
    <source>
        <dbReference type="ARBA" id="ARBA00023242"/>
    </source>
</evidence>
<evidence type="ECO:0000259" key="6">
    <source>
        <dbReference type="PROSITE" id="PS50888"/>
    </source>
</evidence>
<dbReference type="Pfam" id="PF00010">
    <property type="entry name" value="HLH"/>
    <property type="match status" value="1"/>
</dbReference>
<evidence type="ECO:0000313" key="7">
    <source>
        <dbReference type="EMBL" id="KAI5072132.1"/>
    </source>
</evidence>
<dbReference type="Proteomes" id="UP000886520">
    <property type="component" value="Chromosome 12"/>
</dbReference>
<keyword evidence="8" id="KW-1185">Reference proteome</keyword>
<organism evidence="7 8">
    <name type="scientific">Adiantum capillus-veneris</name>
    <name type="common">Maidenhair fern</name>
    <dbReference type="NCBI Taxonomy" id="13818"/>
    <lineage>
        <taxon>Eukaryota</taxon>
        <taxon>Viridiplantae</taxon>
        <taxon>Streptophyta</taxon>
        <taxon>Embryophyta</taxon>
        <taxon>Tracheophyta</taxon>
        <taxon>Polypodiopsida</taxon>
        <taxon>Polypodiidae</taxon>
        <taxon>Polypodiales</taxon>
        <taxon>Pteridineae</taxon>
        <taxon>Pteridaceae</taxon>
        <taxon>Vittarioideae</taxon>
        <taxon>Adiantum</taxon>
    </lineage>
</organism>
<dbReference type="InterPro" id="IPR045895">
    <property type="entry name" value="bHLH91-like"/>
</dbReference>
<evidence type="ECO:0000256" key="2">
    <source>
        <dbReference type="ARBA" id="ARBA00023163"/>
    </source>
</evidence>
<feature type="coiled-coil region" evidence="4">
    <location>
        <begin position="452"/>
        <end position="479"/>
    </location>
</feature>
<proteinExistence type="predicted"/>
<keyword evidence="3" id="KW-0539">Nucleus</keyword>
<dbReference type="PROSITE" id="PS50888">
    <property type="entry name" value="BHLH"/>
    <property type="match status" value="1"/>
</dbReference>
<dbReference type="PANTHER" id="PTHR46834">
    <property type="entry name" value="TRANSCRIPTION FACTOR BHLH91"/>
    <property type="match status" value="1"/>
</dbReference>
<keyword evidence="2" id="KW-0804">Transcription</keyword>
<evidence type="ECO:0000256" key="5">
    <source>
        <dbReference type="SAM" id="MobiDB-lite"/>
    </source>
</evidence>
<dbReference type="AlphaFoldDB" id="A0A9D4URC6"/>
<gene>
    <name evidence="7" type="ORF">GOP47_0012238</name>
</gene>
<keyword evidence="4" id="KW-0175">Coiled coil</keyword>
<dbReference type="GO" id="GO:0046983">
    <property type="term" value="F:protein dimerization activity"/>
    <property type="evidence" value="ECO:0007669"/>
    <property type="project" value="InterPro"/>
</dbReference>
<dbReference type="Gene3D" id="4.10.280.10">
    <property type="entry name" value="Helix-loop-helix DNA-binding domain"/>
    <property type="match status" value="1"/>
</dbReference>
<evidence type="ECO:0000256" key="4">
    <source>
        <dbReference type="SAM" id="Coils"/>
    </source>
</evidence>
<comment type="caution">
    <text evidence="7">The sequence shown here is derived from an EMBL/GenBank/DDBJ whole genome shotgun (WGS) entry which is preliminary data.</text>
</comment>
<keyword evidence="1" id="KW-0805">Transcription regulation</keyword>
<dbReference type="InterPro" id="IPR036638">
    <property type="entry name" value="HLH_DNA-bd_sf"/>
</dbReference>
<sequence length="651" mass="72497">MPRAYGLMRGFKIGHNYIVDSFPKRDGMSKLPKMQAIMDWVESFSSFSKRTSHNYQRCASQQQKAQLSLLILEEIWRSQRFSEHRKRHNKVATQRLAKMQQFGPSGTSVYEEASYFTRPEAGFPIDDNTNATCAAFLGLDECLDRHLKSSTLTPLNELNANNGDPIISQDHLPQQLEFELEDNGQLLNEMLQQQQQQQHAPQHSATPASSSQRQSAATASWEESIHVLQEMLLLQQHQALQCPPIVNDPPSPSFPSTLAFTNPVLAPMTSNVNPHTISKFPGESELLSLLQLPRCASASMPSSIDCRKLPMSYNPSHCNDHLANYHNCIDYDPQMLLQQAGPTSSLPYQVSLKQLFQNASQGSHANPSTSTTLVHHLVGEEKEPPTTFTMDDGRQFGSPIFDFKRVDSTKGEPRGINHFATERQRREYLNEKYQTLRSLVPNPTKADRASIVQDAIEYVKELKRTVQELQQVVIQQRSHKKRKMLSEESCCMAQAGGGAGSSAGVAGDLEGTSALGRAGEGSCGGLLRSSLLQRSSQNGTHVDVRIVEEEVNIKVTLKKRSFSCTIQTHPHNSHHHEPPRANPLLLDIALALHELHLDLLTANGATIGDHHIFMLNTKIMEGSSTYASQVATKIIETIDRQVVCNNSTLPF</sequence>
<dbReference type="GO" id="GO:0006355">
    <property type="term" value="P:regulation of DNA-templated transcription"/>
    <property type="evidence" value="ECO:0007669"/>
    <property type="project" value="InterPro"/>
</dbReference>
<dbReference type="PANTHER" id="PTHR46834:SF1">
    <property type="entry name" value="TRANSCRIPTION FACTOR BHLH10"/>
    <property type="match status" value="1"/>
</dbReference>
<dbReference type="EMBL" id="JABFUD020000012">
    <property type="protein sequence ID" value="KAI5072132.1"/>
    <property type="molecule type" value="Genomic_DNA"/>
</dbReference>
<dbReference type="InterPro" id="IPR011598">
    <property type="entry name" value="bHLH_dom"/>
</dbReference>
<feature type="compositionally biased region" description="Low complexity" evidence="5">
    <location>
        <begin position="192"/>
        <end position="218"/>
    </location>
</feature>